<dbReference type="Gene3D" id="3.30.429.10">
    <property type="entry name" value="Macrophage Migration Inhibitory Factor"/>
    <property type="match status" value="1"/>
</dbReference>
<evidence type="ECO:0000313" key="3">
    <source>
        <dbReference type="Proteomes" id="UP001222325"/>
    </source>
</evidence>
<feature type="domain" description="Tautomerase cis-CaaD-like" evidence="1">
    <location>
        <begin position="1"/>
        <end position="135"/>
    </location>
</feature>
<reference evidence="2" key="1">
    <citation type="submission" date="2023-03" db="EMBL/GenBank/DDBJ databases">
        <title>Massive genome expansion in bonnet fungi (Mycena s.s.) driven by repeated elements and novel gene families across ecological guilds.</title>
        <authorList>
            <consortium name="Lawrence Berkeley National Laboratory"/>
            <person name="Harder C.B."/>
            <person name="Miyauchi S."/>
            <person name="Viragh M."/>
            <person name="Kuo A."/>
            <person name="Thoen E."/>
            <person name="Andreopoulos B."/>
            <person name="Lu D."/>
            <person name="Skrede I."/>
            <person name="Drula E."/>
            <person name="Henrissat B."/>
            <person name="Morin E."/>
            <person name="Kohler A."/>
            <person name="Barry K."/>
            <person name="LaButti K."/>
            <person name="Morin E."/>
            <person name="Salamov A."/>
            <person name="Lipzen A."/>
            <person name="Mereny Z."/>
            <person name="Hegedus B."/>
            <person name="Baldrian P."/>
            <person name="Stursova M."/>
            <person name="Weitz H."/>
            <person name="Taylor A."/>
            <person name="Grigoriev I.V."/>
            <person name="Nagy L.G."/>
            <person name="Martin F."/>
            <person name="Kauserud H."/>
        </authorList>
    </citation>
    <scope>NUCLEOTIDE SEQUENCE</scope>
    <source>
        <strain evidence="2">CBHHK173m</strain>
    </source>
</reference>
<dbReference type="InterPro" id="IPR028116">
    <property type="entry name" value="Cis-CaaD-like"/>
</dbReference>
<dbReference type="EMBL" id="JARJCN010000087">
    <property type="protein sequence ID" value="KAJ7075915.1"/>
    <property type="molecule type" value="Genomic_DNA"/>
</dbReference>
<evidence type="ECO:0000259" key="1">
    <source>
        <dbReference type="Pfam" id="PF14832"/>
    </source>
</evidence>
<proteinExistence type="predicted"/>
<protein>
    <submittedName>
        <fullName evidence="2">Oxalocrotonate tautomerase</fullName>
    </submittedName>
</protein>
<evidence type="ECO:0000313" key="2">
    <source>
        <dbReference type="EMBL" id="KAJ7075915.1"/>
    </source>
</evidence>
<dbReference type="Proteomes" id="UP001222325">
    <property type="component" value="Unassembled WGS sequence"/>
</dbReference>
<organism evidence="2 3">
    <name type="scientific">Mycena belliarum</name>
    <dbReference type="NCBI Taxonomy" id="1033014"/>
    <lineage>
        <taxon>Eukaryota</taxon>
        <taxon>Fungi</taxon>
        <taxon>Dikarya</taxon>
        <taxon>Basidiomycota</taxon>
        <taxon>Agaricomycotina</taxon>
        <taxon>Agaricomycetes</taxon>
        <taxon>Agaricomycetidae</taxon>
        <taxon>Agaricales</taxon>
        <taxon>Marasmiineae</taxon>
        <taxon>Mycenaceae</taxon>
        <taxon>Mycena</taxon>
    </lineage>
</organism>
<comment type="caution">
    <text evidence="2">The sequence shown here is derived from an EMBL/GenBank/DDBJ whole genome shotgun (WGS) entry which is preliminary data.</text>
</comment>
<sequence>MPLHRLFTPKGLYTAKEKEEIAHTITDVYSVSLPAFYVIVLFIELEPGNIFVGGKSTERFLRIGVEHIARHFSDDEQKRQFIDRYEKALEPFTQGRGIDWEVQISDVDRVLWNMNGIAPPEANSEEEQIWKMQNRAVPREELEALKGSLSGLI</sequence>
<dbReference type="InterPro" id="IPR014347">
    <property type="entry name" value="Tautomerase/MIF_sf"/>
</dbReference>
<dbReference type="SUPFAM" id="SSF55331">
    <property type="entry name" value="Tautomerase/MIF"/>
    <property type="match status" value="1"/>
</dbReference>
<name>A0AAD6XJP6_9AGAR</name>
<gene>
    <name evidence="2" type="ORF">B0H15DRAFT_956027</name>
</gene>
<keyword evidence="3" id="KW-1185">Reference proteome</keyword>
<accession>A0AAD6XJP6</accession>
<dbReference type="Pfam" id="PF14832">
    <property type="entry name" value="Tautomerase_3"/>
    <property type="match status" value="1"/>
</dbReference>
<dbReference type="AlphaFoldDB" id="A0AAD6XJP6"/>